<keyword evidence="11" id="KW-1133">Transmembrane helix</keyword>
<evidence type="ECO:0000256" key="6">
    <source>
        <dbReference type="ARBA" id="ARBA00022692"/>
    </source>
</evidence>
<dbReference type="Gene3D" id="1.10.287.2900">
    <property type="match status" value="1"/>
</dbReference>
<dbReference type="InterPro" id="IPR010625">
    <property type="entry name" value="CHCH"/>
</dbReference>
<keyword evidence="22" id="KW-1185">Reference proteome</keyword>
<keyword evidence="17" id="KW-0676">Redox-active center</keyword>
<dbReference type="GO" id="GO:0015035">
    <property type="term" value="F:protein-disulfide reductase activity"/>
    <property type="evidence" value="ECO:0007669"/>
    <property type="project" value="InterPro"/>
</dbReference>
<evidence type="ECO:0000256" key="3">
    <source>
        <dbReference type="ARBA" id="ARBA00004164"/>
    </source>
</evidence>
<evidence type="ECO:0000256" key="19">
    <source>
        <dbReference type="SAM" id="MobiDB-lite"/>
    </source>
</evidence>
<evidence type="ECO:0000256" key="5">
    <source>
        <dbReference type="ARBA" id="ARBA00022448"/>
    </source>
</evidence>
<dbReference type="AlphaFoldDB" id="A0A1G4KJT1"/>
<keyword evidence="5" id="KW-0813">Transport</keyword>
<protein>
    <recommendedName>
        <fullName evidence="4">Mitochondrial intermembrane space import and assembly protein 40</fullName>
    </recommendedName>
    <alternativeName>
        <fullName evidence="18">Mitochondrial import inner membrane translocase TIM40</fullName>
    </alternativeName>
</protein>
<evidence type="ECO:0000256" key="16">
    <source>
        <dbReference type="ARBA" id="ARBA00023157"/>
    </source>
</evidence>
<comment type="cofactor">
    <cofactor evidence="2">
        <name>Cu(2+)</name>
        <dbReference type="ChEBI" id="CHEBI:29036"/>
    </cofactor>
</comment>
<evidence type="ECO:0000259" key="20">
    <source>
        <dbReference type="Pfam" id="PF06747"/>
    </source>
</evidence>
<evidence type="ECO:0000256" key="13">
    <source>
        <dbReference type="ARBA" id="ARBA00023010"/>
    </source>
</evidence>
<keyword evidence="8" id="KW-0653">Protein transport</keyword>
<evidence type="ECO:0000256" key="17">
    <source>
        <dbReference type="ARBA" id="ARBA00023284"/>
    </source>
</evidence>
<dbReference type="OrthoDB" id="7481291at2759"/>
<evidence type="ECO:0000313" key="21">
    <source>
        <dbReference type="EMBL" id="SCV04816.1"/>
    </source>
</evidence>
<keyword evidence="10" id="KW-0735">Signal-anchor</keyword>
<evidence type="ECO:0000256" key="2">
    <source>
        <dbReference type="ARBA" id="ARBA00001973"/>
    </source>
</evidence>
<evidence type="ECO:0000256" key="11">
    <source>
        <dbReference type="ARBA" id="ARBA00022989"/>
    </source>
</evidence>
<dbReference type="Proteomes" id="UP000189911">
    <property type="component" value="Chromosome G"/>
</dbReference>
<name>A0A1G4KJT1_9SACH</name>
<dbReference type="PANTHER" id="PTHR21622">
    <property type="entry name" value="COILED-COIL-HELIX-COILED-COIL-HELIX DOMAIN CONTAINING 4"/>
    <property type="match status" value="1"/>
</dbReference>
<evidence type="ECO:0000313" key="22">
    <source>
        <dbReference type="Proteomes" id="UP000189911"/>
    </source>
</evidence>
<dbReference type="PANTHER" id="PTHR21622:SF0">
    <property type="entry name" value="COILED-COIL-HELIX-COILED-COIL-HELIX DOMAIN CONTAINING 4"/>
    <property type="match status" value="1"/>
</dbReference>
<evidence type="ECO:0000256" key="18">
    <source>
        <dbReference type="ARBA" id="ARBA00033150"/>
    </source>
</evidence>
<evidence type="ECO:0000256" key="9">
    <source>
        <dbReference type="ARBA" id="ARBA00022946"/>
    </source>
</evidence>
<evidence type="ECO:0000256" key="15">
    <source>
        <dbReference type="ARBA" id="ARBA00023136"/>
    </source>
</evidence>
<evidence type="ECO:0000256" key="8">
    <source>
        <dbReference type="ARBA" id="ARBA00022927"/>
    </source>
</evidence>
<comment type="cofactor">
    <cofactor evidence="1">
        <name>Zn(2+)</name>
        <dbReference type="ChEBI" id="CHEBI:29105"/>
    </cofactor>
</comment>
<dbReference type="GO" id="GO:0045041">
    <property type="term" value="P:protein import into mitochondrial intermembrane space"/>
    <property type="evidence" value="ECO:0007669"/>
    <property type="project" value="InterPro"/>
</dbReference>
<evidence type="ECO:0000256" key="12">
    <source>
        <dbReference type="ARBA" id="ARBA00023002"/>
    </source>
</evidence>
<feature type="compositionally biased region" description="Basic and acidic residues" evidence="19">
    <location>
        <begin position="226"/>
        <end position="238"/>
    </location>
</feature>
<dbReference type="FunFam" id="1.10.287.2900:FF:000002">
    <property type="entry name" value="Mitochondrial intermembrane space import and assembly protein"/>
    <property type="match status" value="1"/>
</dbReference>
<dbReference type="InterPro" id="IPR039289">
    <property type="entry name" value="CHCHD4"/>
</dbReference>
<comment type="subcellular location">
    <subcellularLocation>
        <location evidence="3">Mitochondrion inner membrane</location>
        <topology evidence="3">Single-pass type II membrane protein</topology>
        <orientation evidence="3">Intermembrane side</orientation>
    </subcellularLocation>
</comment>
<reference evidence="22" key="1">
    <citation type="submission" date="2016-03" db="EMBL/GenBank/DDBJ databases">
        <authorList>
            <person name="Devillers Hugo."/>
        </authorList>
    </citation>
    <scope>NUCLEOTIDE SEQUENCE [LARGE SCALE GENOMIC DNA]</scope>
</reference>
<keyword evidence="13" id="KW-0811">Translocation</keyword>
<accession>A0A1G4KJT1</accession>
<feature type="region of interest" description="Disordered" evidence="19">
    <location>
        <begin position="178"/>
        <end position="238"/>
    </location>
</feature>
<keyword evidence="6" id="KW-0812">Transmembrane</keyword>
<dbReference type="PROSITE" id="PS51808">
    <property type="entry name" value="CHCH"/>
    <property type="match status" value="1"/>
</dbReference>
<organism evidence="21 22">
    <name type="scientific">Lachancea nothofagi CBS 11611</name>
    <dbReference type="NCBI Taxonomy" id="1266666"/>
    <lineage>
        <taxon>Eukaryota</taxon>
        <taxon>Fungi</taxon>
        <taxon>Dikarya</taxon>
        <taxon>Ascomycota</taxon>
        <taxon>Saccharomycotina</taxon>
        <taxon>Saccharomycetes</taxon>
        <taxon>Saccharomycetales</taxon>
        <taxon>Saccharomycetaceae</taxon>
        <taxon>Lachancea</taxon>
    </lineage>
</organism>
<keyword evidence="9" id="KW-0809">Transit peptide</keyword>
<dbReference type="GO" id="GO:0005743">
    <property type="term" value="C:mitochondrial inner membrane"/>
    <property type="evidence" value="ECO:0007669"/>
    <property type="project" value="UniProtKB-SubCell"/>
</dbReference>
<evidence type="ECO:0000256" key="7">
    <source>
        <dbReference type="ARBA" id="ARBA00022792"/>
    </source>
</evidence>
<evidence type="ECO:0000256" key="1">
    <source>
        <dbReference type="ARBA" id="ARBA00001947"/>
    </source>
</evidence>
<proteinExistence type="predicted"/>
<keyword evidence="7" id="KW-0999">Mitochondrion inner membrane</keyword>
<dbReference type="GO" id="GO:0005758">
    <property type="term" value="C:mitochondrial intermembrane space"/>
    <property type="evidence" value="ECO:0007669"/>
    <property type="project" value="TreeGrafter"/>
</dbReference>
<evidence type="ECO:0000256" key="14">
    <source>
        <dbReference type="ARBA" id="ARBA00023128"/>
    </source>
</evidence>
<keyword evidence="16" id="KW-1015">Disulfide bond</keyword>
<evidence type="ECO:0000256" key="10">
    <source>
        <dbReference type="ARBA" id="ARBA00022968"/>
    </source>
</evidence>
<gene>
    <name evidence="21" type="ORF">LANO_0G12640G</name>
</gene>
<dbReference type="EMBL" id="LT598453">
    <property type="protein sequence ID" value="SCV04816.1"/>
    <property type="molecule type" value="Genomic_DNA"/>
</dbReference>
<keyword evidence="15" id="KW-0472">Membrane</keyword>
<keyword evidence="14" id="KW-0496">Mitochondrion</keyword>
<keyword evidence="12" id="KW-0560">Oxidoreductase</keyword>
<evidence type="ECO:0000256" key="4">
    <source>
        <dbReference type="ARBA" id="ARBA00013714"/>
    </source>
</evidence>
<feature type="region of interest" description="Disordered" evidence="19">
    <location>
        <begin position="68"/>
        <end position="107"/>
    </location>
</feature>
<feature type="domain" description="CHCH" evidence="20">
    <location>
        <begin position="128"/>
        <end position="164"/>
    </location>
</feature>
<dbReference type="Pfam" id="PF06747">
    <property type="entry name" value="CHCH"/>
    <property type="match status" value="1"/>
</dbReference>
<sequence length="238" mass="26038">MFRSGNLNLRRAFQMKLFANPSRHLFTSSAGLKLNSRTHLRTAATAMTVGTLLGFLASGSLIGLETSEKTQSKAQSPSEDAVKASETSKLAPDASEDGESKPQAAYDPDTGVINWDCPCLGGMAQGPCGEEFKAAFSCFVYSEDEPKGIDCIEKFKGMQDCFRKYPEHYADQIKDEEDAAQAAQEMESKNDQTQMVPEAKHMHPEESTPILQQEADFGTGLSPENIKNEAEQAPEKDE</sequence>